<organism evidence="1 2">
    <name type="scientific">Dibothriocephalus latus</name>
    <name type="common">Fish tapeworm</name>
    <name type="synonym">Diphyllobothrium latum</name>
    <dbReference type="NCBI Taxonomy" id="60516"/>
    <lineage>
        <taxon>Eukaryota</taxon>
        <taxon>Metazoa</taxon>
        <taxon>Spiralia</taxon>
        <taxon>Lophotrochozoa</taxon>
        <taxon>Platyhelminthes</taxon>
        <taxon>Cestoda</taxon>
        <taxon>Eucestoda</taxon>
        <taxon>Diphyllobothriidea</taxon>
        <taxon>Diphyllobothriidae</taxon>
        <taxon>Dibothriocephalus</taxon>
    </lineage>
</organism>
<dbReference type="OrthoDB" id="10546087at2759"/>
<protein>
    <submittedName>
        <fullName evidence="1">Uncharacterized protein</fullName>
    </submittedName>
</protein>
<dbReference type="AlphaFoldDB" id="A0A3P7NW22"/>
<proteinExistence type="predicted"/>
<accession>A0A3P7NW22</accession>
<evidence type="ECO:0000313" key="1">
    <source>
        <dbReference type="EMBL" id="VDN37797.1"/>
    </source>
</evidence>
<gene>
    <name evidence="1" type="ORF">DILT_LOCUS17429</name>
</gene>
<evidence type="ECO:0000313" key="2">
    <source>
        <dbReference type="Proteomes" id="UP000281553"/>
    </source>
</evidence>
<sequence length="242" mass="26798">MEVSSSETISTAGSDASPITSSTLEMELFSGSTDLDDYYMRADEGPYVRDPNEPWFSDEDVVGHIVESLSATTKINPKALRTFKSVLLCIADDEELPPKLSHIFKQARGLQSPFAHDSDMKQLFVFKDVVRTLAEAKLIKQENANEEALFKIRDALTNVTSATLEEWAVDRDVLVDGVPKLPKMSTHQLVALLLTGELEKTRIRRSFLPPVTKLPPSRVASTVIIAQVSQQFLSLGSGEFLK</sequence>
<name>A0A3P7NW22_DIBLA</name>
<dbReference type="Proteomes" id="UP000281553">
    <property type="component" value="Unassembled WGS sequence"/>
</dbReference>
<keyword evidence="2" id="KW-1185">Reference proteome</keyword>
<reference evidence="1 2" key="1">
    <citation type="submission" date="2018-11" db="EMBL/GenBank/DDBJ databases">
        <authorList>
            <consortium name="Pathogen Informatics"/>
        </authorList>
    </citation>
    <scope>NUCLEOTIDE SEQUENCE [LARGE SCALE GENOMIC DNA]</scope>
</reference>
<dbReference type="EMBL" id="UYRU01091717">
    <property type="protein sequence ID" value="VDN37797.1"/>
    <property type="molecule type" value="Genomic_DNA"/>
</dbReference>